<dbReference type="InterPro" id="IPR035910">
    <property type="entry name" value="RyR/IP3R_RIH_dom_sf"/>
</dbReference>
<evidence type="ECO:0000256" key="15">
    <source>
        <dbReference type="SAM" id="Phobius"/>
    </source>
</evidence>
<dbReference type="SUPFAM" id="SSF100909">
    <property type="entry name" value="IP3 receptor type 1 binding core, domain 2"/>
    <property type="match status" value="1"/>
</dbReference>
<dbReference type="GO" id="GO:0005790">
    <property type="term" value="C:smooth endoplasmic reticulum"/>
    <property type="evidence" value="ECO:0007669"/>
    <property type="project" value="TreeGrafter"/>
</dbReference>
<dbReference type="GO" id="GO:0005219">
    <property type="term" value="F:ryanodine-sensitive calcium-release channel activity"/>
    <property type="evidence" value="ECO:0007669"/>
    <property type="project" value="InterPro"/>
</dbReference>
<comment type="subcellular location">
    <subcellularLocation>
        <location evidence="1">Sarcoplasmic reticulum membrane</location>
        <topology evidence="1">Multi-pass membrane protein</topology>
    </subcellularLocation>
</comment>
<feature type="compositionally biased region" description="Polar residues" evidence="14">
    <location>
        <begin position="3581"/>
        <end position="3591"/>
    </location>
</feature>
<dbReference type="InterPro" id="IPR005821">
    <property type="entry name" value="Ion_trans_dom"/>
</dbReference>
<evidence type="ECO:0000256" key="2">
    <source>
        <dbReference type="ARBA" id="ARBA00022448"/>
    </source>
</evidence>
<feature type="transmembrane region" description="Helical" evidence="15">
    <location>
        <begin position="4712"/>
        <end position="4735"/>
    </location>
</feature>
<dbReference type="FunFam" id="1.10.287.70:FF:000017">
    <property type="entry name" value="ryanodine receptor isoform X2"/>
    <property type="match status" value="1"/>
</dbReference>
<evidence type="ECO:0000256" key="10">
    <source>
        <dbReference type="ARBA" id="ARBA00023065"/>
    </source>
</evidence>
<dbReference type="Pfam" id="PF01365">
    <property type="entry name" value="RYDR_ITPR"/>
    <property type="match status" value="2"/>
</dbReference>
<feature type="compositionally biased region" description="Basic residues" evidence="14">
    <location>
        <begin position="3594"/>
        <end position="3603"/>
    </location>
</feature>
<dbReference type="Proteomes" id="UP001153620">
    <property type="component" value="Chromosome 2"/>
</dbReference>
<keyword evidence="4" id="KW-0107">Calcium channel</keyword>
<dbReference type="Pfam" id="PF02026">
    <property type="entry name" value="RyR"/>
    <property type="match status" value="4"/>
</dbReference>
<dbReference type="PANTHER" id="PTHR46399:SF8">
    <property type="entry name" value="B30.2_SPRY DOMAIN-CONTAINING PROTEIN"/>
    <property type="match status" value="1"/>
</dbReference>
<dbReference type="InterPro" id="IPR015925">
    <property type="entry name" value="Ryanodine_IP3_receptor"/>
</dbReference>
<keyword evidence="2" id="KW-0813">Transport</keyword>
<feature type="region of interest" description="Disordered" evidence="14">
    <location>
        <begin position="3860"/>
        <end position="3881"/>
    </location>
</feature>
<evidence type="ECO:0000256" key="11">
    <source>
        <dbReference type="ARBA" id="ARBA00023136"/>
    </source>
</evidence>
<proteinExistence type="predicted"/>
<dbReference type="InterPro" id="IPR009460">
    <property type="entry name" value="Ryanrecept_TM4-6"/>
</dbReference>
<dbReference type="InterPro" id="IPR000699">
    <property type="entry name" value="RIH_dom"/>
</dbReference>
<evidence type="ECO:0000256" key="7">
    <source>
        <dbReference type="ARBA" id="ARBA00022837"/>
    </source>
</evidence>
<dbReference type="GO" id="GO:0042383">
    <property type="term" value="C:sarcolemma"/>
    <property type="evidence" value="ECO:0007669"/>
    <property type="project" value="TreeGrafter"/>
</dbReference>
<dbReference type="OrthoDB" id="300855at2759"/>
<reference evidence="18" key="2">
    <citation type="submission" date="2022-10" db="EMBL/GenBank/DDBJ databases">
        <authorList>
            <consortium name="ENA_rothamsted_submissions"/>
            <consortium name="culmorum"/>
            <person name="King R."/>
        </authorList>
    </citation>
    <scope>NUCLEOTIDE SEQUENCE</scope>
</reference>
<keyword evidence="8" id="KW-0703">Sarcoplasmic reticulum</keyword>
<feature type="compositionally biased region" description="Basic and acidic residues" evidence="14">
    <location>
        <begin position="4378"/>
        <end position="4389"/>
    </location>
</feature>
<feature type="domain" description="B30.2/SPRY" evidence="16">
    <location>
        <begin position="1449"/>
        <end position="1666"/>
    </location>
</feature>
<dbReference type="CDD" id="cd12879">
    <property type="entry name" value="SPRY3_RyR"/>
    <property type="match status" value="1"/>
</dbReference>
<dbReference type="SUPFAM" id="SSF49899">
    <property type="entry name" value="Concanavalin A-like lectins/glucanases"/>
    <property type="match status" value="2"/>
</dbReference>
<reference evidence="18" key="1">
    <citation type="submission" date="2022-01" db="EMBL/GenBank/DDBJ databases">
        <authorList>
            <person name="King R."/>
        </authorList>
    </citation>
    <scope>NUCLEOTIDE SEQUENCE</scope>
</reference>
<dbReference type="SUPFAM" id="SSF82109">
    <property type="entry name" value="MIR domain"/>
    <property type="match status" value="2"/>
</dbReference>
<dbReference type="FunFam" id="2.60.120.920:FF:000002">
    <property type="entry name" value="ryanodine receptor isoform X2"/>
    <property type="match status" value="1"/>
</dbReference>
<dbReference type="InterPro" id="IPR001870">
    <property type="entry name" value="B30.2/SPRY"/>
</dbReference>
<evidence type="ECO:0008006" key="20">
    <source>
        <dbReference type="Google" id="ProtNLM"/>
    </source>
</evidence>
<feature type="transmembrane region" description="Helical" evidence="15">
    <location>
        <begin position="4635"/>
        <end position="4653"/>
    </location>
</feature>
<dbReference type="Pfam" id="PF06459">
    <property type="entry name" value="RR_TM4-6"/>
    <property type="match status" value="1"/>
</dbReference>
<feature type="domain" description="B30.2/SPRY" evidence="16">
    <location>
        <begin position="1037"/>
        <end position="1222"/>
    </location>
</feature>
<keyword evidence="5 15" id="KW-0812">Transmembrane</keyword>
<dbReference type="InterPro" id="IPR013320">
    <property type="entry name" value="ConA-like_dom_sf"/>
</dbReference>
<accession>A0A9N9RUB9</accession>
<evidence type="ECO:0000256" key="4">
    <source>
        <dbReference type="ARBA" id="ARBA00022673"/>
    </source>
</evidence>
<evidence type="ECO:0000313" key="19">
    <source>
        <dbReference type="Proteomes" id="UP001153620"/>
    </source>
</evidence>
<feature type="region of interest" description="Disordered" evidence="14">
    <location>
        <begin position="3581"/>
        <end position="3609"/>
    </location>
</feature>
<protein>
    <recommendedName>
        <fullName evidence="20">Ryanodine receptor</fullName>
    </recommendedName>
</protein>
<dbReference type="Gene3D" id="1.10.490.160">
    <property type="match status" value="2"/>
</dbReference>
<dbReference type="InterPro" id="IPR035764">
    <property type="entry name" value="SPRY2_RyR"/>
</dbReference>
<dbReference type="Gene3D" id="6.20.350.10">
    <property type="match status" value="1"/>
</dbReference>
<dbReference type="GO" id="GO:0034704">
    <property type="term" value="C:calcium channel complex"/>
    <property type="evidence" value="ECO:0007669"/>
    <property type="project" value="TreeGrafter"/>
</dbReference>
<dbReference type="SUPFAM" id="SSF47473">
    <property type="entry name" value="EF-hand"/>
    <property type="match status" value="1"/>
</dbReference>
<keyword evidence="7" id="KW-0106">Calcium</keyword>
<dbReference type="InterPro" id="IPR003877">
    <property type="entry name" value="SPRY_dom"/>
</dbReference>
<dbReference type="EMBL" id="OU895878">
    <property type="protein sequence ID" value="CAG9803774.1"/>
    <property type="molecule type" value="Genomic_DNA"/>
</dbReference>
<dbReference type="GO" id="GO:0033017">
    <property type="term" value="C:sarcoplasmic reticulum membrane"/>
    <property type="evidence" value="ECO:0007669"/>
    <property type="project" value="UniProtKB-SubCell"/>
</dbReference>
<evidence type="ECO:0000256" key="9">
    <source>
        <dbReference type="ARBA" id="ARBA00022989"/>
    </source>
</evidence>
<feature type="region of interest" description="Disordered" evidence="14">
    <location>
        <begin position="4378"/>
        <end position="4406"/>
    </location>
</feature>
<dbReference type="Gene3D" id="1.25.10.30">
    <property type="entry name" value="IP3 receptor type 1 binding core, RIH domain"/>
    <property type="match status" value="1"/>
</dbReference>
<dbReference type="SMART" id="SM00449">
    <property type="entry name" value="SPRY"/>
    <property type="match status" value="3"/>
</dbReference>
<evidence type="ECO:0000256" key="5">
    <source>
        <dbReference type="ARBA" id="ARBA00022692"/>
    </source>
</evidence>
<evidence type="ECO:0000256" key="3">
    <source>
        <dbReference type="ARBA" id="ARBA00022568"/>
    </source>
</evidence>
<name>A0A9N9RUB9_9DIPT</name>
<dbReference type="InterPro" id="IPR013333">
    <property type="entry name" value="Ryan_recept"/>
</dbReference>
<dbReference type="Pfam" id="PF21119">
    <property type="entry name" value="RYDR_Jsol"/>
    <property type="match status" value="1"/>
</dbReference>
<dbReference type="InterPro" id="IPR003032">
    <property type="entry name" value="Ryanodine_rcpt"/>
</dbReference>
<dbReference type="FunFam" id="2.60.120.920:FF:000003">
    <property type="entry name" value="ryanodine receptor isoform X2"/>
    <property type="match status" value="1"/>
</dbReference>
<keyword evidence="19" id="KW-1185">Reference proteome</keyword>
<keyword evidence="12" id="KW-1071">Ligand-gated ion channel</keyword>
<dbReference type="GO" id="GO:0006941">
    <property type="term" value="P:striated muscle contraction"/>
    <property type="evidence" value="ECO:0007669"/>
    <property type="project" value="TreeGrafter"/>
</dbReference>
<dbReference type="Pfam" id="PF08709">
    <property type="entry name" value="Ins145_P3_rec"/>
    <property type="match status" value="1"/>
</dbReference>
<dbReference type="InterPro" id="IPR043136">
    <property type="entry name" value="B30.2/SPRY_sf"/>
</dbReference>
<feature type="transmembrane region" description="Helical" evidence="15">
    <location>
        <begin position="4979"/>
        <end position="5002"/>
    </location>
</feature>
<dbReference type="SMART" id="SM00472">
    <property type="entry name" value="MIR"/>
    <property type="match status" value="4"/>
</dbReference>
<dbReference type="InterPro" id="IPR014821">
    <property type="entry name" value="Ins145_P3_rcpt"/>
</dbReference>
<dbReference type="InterPro" id="IPR035762">
    <property type="entry name" value="SPRY3_RyR"/>
</dbReference>
<dbReference type="FunFam" id="2.60.120.920:FF:000069">
    <property type="entry name" value="Ryanodine receptor 44F"/>
    <property type="match status" value="1"/>
</dbReference>
<keyword evidence="11 15" id="KW-0472">Membrane</keyword>
<dbReference type="Gene3D" id="2.60.120.920">
    <property type="match status" value="3"/>
</dbReference>
<dbReference type="Pfam" id="PF00622">
    <property type="entry name" value="SPRY"/>
    <property type="match status" value="3"/>
</dbReference>
<feature type="domain" description="MIR" evidence="17">
    <location>
        <begin position="99"/>
        <end position="153"/>
    </location>
</feature>
<feature type="compositionally biased region" description="Basic and acidic residues" evidence="14">
    <location>
        <begin position="4573"/>
        <end position="4584"/>
    </location>
</feature>
<dbReference type="Gene3D" id="1.10.238.10">
    <property type="entry name" value="EF-hand"/>
    <property type="match status" value="1"/>
</dbReference>
<dbReference type="InterPro" id="IPR013662">
    <property type="entry name" value="RIH_assoc-dom"/>
</dbReference>
<evidence type="ECO:0000256" key="12">
    <source>
        <dbReference type="ARBA" id="ARBA00023286"/>
    </source>
</evidence>
<dbReference type="CDD" id="cd12878">
    <property type="entry name" value="SPRY2_RyR"/>
    <property type="match status" value="1"/>
</dbReference>
<feature type="compositionally biased region" description="Basic and acidic residues" evidence="14">
    <location>
        <begin position="1442"/>
        <end position="1455"/>
    </location>
</feature>
<dbReference type="FunFam" id="1.10.238.10:FF:000132">
    <property type="entry name" value="Ryanodine receptor 44F"/>
    <property type="match status" value="1"/>
</dbReference>
<evidence type="ECO:0000256" key="1">
    <source>
        <dbReference type="ARBA" id="ARBA00004326"/>
    </source>
</evidence>
<evidence type="ECO:0000313" key="18">
    <source>
        <dbReference type="EMBL" id="CAG9803774.1"/>
    </source>
</evidence>
<evidence type="ECO:0000256" key="6">
    <source>
        <dbReference type="ARBA" id="ARBA00022737"/>
    </source>
</evidence>
<dbReference type="Gene3D" id="2.80.10.50">
    <property type="match status" value="2"/>
</dbReference>
<dbReference type="PRINTS" id="PR00795">
    <property type="entry name" value="RYANODINER"/>
</dbReference>
<evidence type="ECO:0000256" key="14">
    <source>
        <dbReference type="SAM" id="MobiDB-lite"/>
    </source>
</evidence>
<keyword evidence="6" id="KW-0677">Repeat</keyword>
<evidence type="ECO:0000259" key="17">
    <source>
        <dbReference type="PROSITE" id="PS50919"/>
    </source>
</evidence>
<dbReference type="CDD" id="cd12877">
    <property type="entry name" value="SPRY1_RyR"/>
    <property type="match status" value="1"/>
</dbReference>
<keyword evidence="3" id="KW-0109">Calcium transport</keyword>
<dbReference type="InterPro" id="IPR036300">
    <property type="entry name" value="MIR_dom_sf"/>
</dbReference>
<evidence type="ECO:0000256" key="8">
    <source>
        <dbReference type="ARBA" id="ARBA00022951"/>
    </source>
</evidence>
<dbReference type="PROSITE" id="PS50188">
    <property type="entry name" value="B302_SPRY"/>
    <property type="match status" value="3"/>
</dbReference>
<dbReference type="InterPro" id="IPR011992">
    <property type="entry name" value="EF-hand-dom_pair"/>
</dbReference>
<dbReference type="FunFam" id="2.80.10.50:FF:000022">
    <property type="entry name" value="Ryanodine receptor, isoform E"/>
    <property type="match status" value="1"/>
</dbReference>
<feature type="compositionally biased region" description="Acidic residues" evidence="14">
    <location>
        <begin position="3862"/>
        <end position="3879"/>
    </location>
</feature>
<dbReference type="PANTHER" id="PTHR46399">
    <property type="entry name" value="B30.2/SPRY DOMAIN-CONTAINING PROTEIN"/>
    <property type="match status" value="1"/>
</dbReference>
<dbReference type="Pfam" id="PF00520">
    <property type="entry name" value="Ion_trans"/>
    <property type="match status" value="1"/>
</dbReference>
<dbReference type="Pfam" id="PF02815">
    <property type="entry name" value="MIR"/>
    <property type="match status" value="1"/>
</dbReference>
<dbReference type="GO" id="GO:0014808">
    <property type="term" value="P:release of sequestered calcium ion into cytosol by sarcoplasmic reticulum"/>
    <property type="evidence" value="ECO:0007669"/>
    <property type="project" value="TreeGrafter"/>
</dbReference>
<feature type="region of interest" description="Disordered" evidence="14">
    <location>
        <begin position="1374"/>
        <end position="1455"/>
    </location>
</feature>
<feature type="region of interest" description="Disordered" evidence="14">
    <location>
        <begin position="4570"/>
        <end position="4605"/>
    </location>
</feature>
<dbReference type="PROSITE" id="PS50919">
    <property type="entry name" value="MIR"/>
    <property type="match status" value="1"/>
</dbReference>
<evidence type="ECO:0000259" key="16">
    <source>
        <dbReference type="PROSITE" id="PS50188"/>
    </source>
</evidence>
<feature type="region of interest" description="Disordered" evidence="14">
    <location>
        <begin position="4501"/>
        <end position="4557"/>
    </location>
</feature>
<evidence type="ECO:0000256" key="13">
    <source>
        <dbReference type="ARBA" id="ARBA00023303"/>
    </source>
</evidence>
<dbReference type="FunFam" id="2.80.10.50:FF:000021">
    <property type="entry name" value="Ryanodine receptor, isoform F"/>
    <property type="match status" value="1"/>
</dbReference>
<dbReference type="Pfam" id="PF08454">
    <property type="entry name" value="RIH_assoc"/>
    <property type="match status" value="1"/>
</dbReference>
<feature type="region of interest" description="Disordered" evidence="14">
    <location>
        <begin position="2916"/>
        <end position="2953"/>
    </location>
</feature>
<dbReference type="InterPro" id="IPR048581">
    <property type="entry name" value="RYDR_Jsol"/>
</dbReference>
<dbReference type="Gene3D" id="1.10.287.70">
    <property type="match status" value="1"/>
</dbReference>
<keyword evidence="13" id="KW-0407">Ion channel</keyword>
<feature type="transmembrane region" description="Helical" evidence="15">
    <location>
        <begin position="4453"/>
        <end position="4473"/>
    </location>
</feature>
<feature type="region of interest" description="Disordered" evidence="14">
    <location>
        <begin position="3802"/>
        <end position="3825"/>
    </location>
</feature>
<dbReference type="InterPro" id="IPR016093">
    <property type="entry name" value="MIR_motif"/>
</dbReference>
<feature type="transmembrane region" description="Helical" evidence="15">
    <location>
        <begin position="4903"/>
        <end position="4925"/>
    </location>
</feature>
<dbReference type="FunFam" id="1.10.490.160:FF:000003">
    <property type="entry name" value="Ryanodine receptor, isoform E"/>
    <property type="match status" value="1"/>
</dbReference>
<keyword evidence="10" id="KW-0406">Ion transport</keyword>
<feature type="region of interest" description="Disordered" evidence="14">
    <location>
        <begin position="2280"/>
        <end position="2301"/>
    </location>
</feature>
<dbReference type="InterPro" id="IPR035761">
    <property type="entry name" value="SPRY1_RyR"/>
</dbReference>
<dbReference type="FunFam" id="1.25.10.30:FF:000002">
    <property type="entry name" value="ryanodine receptor isoform X2"/>
    <property type="match status" value="1"/>
</dbReference>
<dbReference type="GO" id="GO:0030018">
    <property type="term" value="C:Z disc"/>
    <property type="evidence" value="ECO:0007669"/>
    <property type="project" value="TreeGrafter"/>
</dbReference>
<feature type="domain" description="B30.2/SPRY" evidence="16">
    <location>
        <begin position="582"/>
        <end position="808"/>
    </location>
</feature>
<dbReference type="CDD" id="cd23278">
    <property type="entry name" value="beta-trefoil_MIR_RyR"/>
    <property type="match status" value="1"/>
</dbReference>
<keyword evidence="9 15" id="KW-1133">Transmembrane helix</keyword>
<dbReference type="GO" id="GO:0006874">
    <property type="term" value="P:intracellular calcium ion homeostasis"/>
    <property type="evidence" value="ECO:0007669"/>
    <property type="project" value="InterPro"/>
</dbReference>
<organism evidence="18 19">
    <name type="scientific">Chironomus riparius</name>
    <dbReference type="NCBI Taxonomy" id="315576"/>
    <lineage>
        <taxon>Eukaryota</taxon>
        <taxon>Metazoa</taxon>
        <taxon>Ecdysozoa</taxon>
        <taxon>Arthropoda</taxon>
        <taxon>Hexapoda</taxon>
        <taxon>Insecta</taxon>
        <taxon>Pterygota</taxon>
        <taxon>Neoptera</taxon>
        <taxon>Endopterygota</taxon>
        <taxon>Diptera</taxon>
        <taxon>Nematocera</taxon>
        <taxon>Chironomoidea</taxon>
        <taxon>Chironomidae</taxon>
        <taxon>Chironominae</taxon>
        <taxon>Chironomus</taxon>
    </lineage>
</organism>
<gene>
    <name evidence="18" type="ORF">CHIRRI_LOCUS6670</name>
</gene>
<feature type="compositionally biased region" description="Polar residues" evidence="14">
    <location>
        <begin position="1403"/>
        <end position="1420"/>
    </location>
</feature>
<sequence>MAEAEGGSEQDDVSFLRTEDMVCLSCTATGERVCLAAEGFGNRHCFLENIADKNIPPDLSQCVFVIEQALSVRALQELVTATASESDNSSVQKGTGSGHRTLLYGNAILLRHQNSDMYLACLSTSSSNDKLSFDVGLQEHSHGEACWWTVHPASKQRSEGEKVRVGDDLILVSVATERYLHTTKENDFSIVNASFHVTHWSVQPYGTGISRMKYVGYVFGGDVLRFFHGGDECLTIPSTWTRQPGQNIVVYEGGSVMSQARSLWRLELARTKWSGGFINWYHPMRIRHLTTGRYLGVNEANELILICREEATTAQTAFCLRHEKDDQKVVLEDKDLEVIGSPIIKYGDSTVIVQHAESGLWLSYKSYETKKKGVGKVEEKQAILHEEGKMDDGLDFSRSQEEESRTARVIRKCSSLFHKFITGLETLQQNRRHSLFFQTVNLSEMVMCLEDLINYFAQPEDDMEHEEKQNKLRALRNRQDLFQEEGVLNLILDAIDKINIITSQGFLSSFLASDESGQHWDMISAYLYQLLAAIIKGNHTNCAQFANSNRLNWLFSRLGSQASSEGSGMLDVLHCVLIDSPEALNMMRDEHIKVIISLLEKHGRDPKVLDVLCSLCVGNGFAVRSSQNNICDYLLPGKNLLLQTQLVDHVASVRPNIFVGRVEGSSFYQKWYFEVVTDHIEQITHMIPHLRIGWANSMGYVTYPGGGEKWGGNGVGDDLYSYGFDGVNFWTAGRKTQIVPESLSEFNIKKGDVIGCSLDLSVPIITFTYNGLKVTGCFRDFNLDGMFFPVISCSSKVSCRFLFGGDHGKLKYAPPIGYSPLVQCLMPHQILSLDPCFYFGNLNKNVLAGPWLVEDDTAFVPTPVDTTAVTLPSFVENIKDKLAENIHEMWALNKIEAGWIWGERRDDFMRVHPCLTPFDKLPAPEKRYDCQLAVQTLKTIIALGYYITLDKPPARIRPIRLPNDPYMQANGYKPSPLDLNAVTLTPKLEELVDQLAENTHNLWAKERIQQAWTYGLNEDSENYRSPHLVPYSKVDDAIKKANRDTASETVKTLLVYGYILDPPTGEANEALLAEALKQKYAAFRTYRVEKTYSVTSGKWYFEFEVLTAGPMRVGWARSDAAPGLMLGSDDSSWAFDGYNEEKIYAGGAESFGKQWVPGDIVGVFLDLVDHTISFSLNGELLMDALGGETSFADVHAENVGFVPACTLGVGQKARLTYGQNVDSLKFFTTCGLQEGYEPFCVNMKRPVTHWYTKDQPIFENTEEIADCKIDVTRIPGGADSPPCLKISHNTFETMEKANWEFLRLSLPVTCLSGFINEQEKVRRWEEIRLRQHRILAEVENTTPAHYEHIMRSGFTMNDIKGLQRNYNEDAVEADEVLRPPRPPRKGSLSGRPNGMFDAPTLEINGQMQRSTSELDMNQYSEGEMDKDDKKKRGRSPFRLFGKKRDQSKDKLKAKHDMDDKRLLQGRNVIQSNVMTRSPTVRVSNADLRVQAPSVPDRQKMLGSQHIESIGNEVYDSDCLKLINEYFYGVRIYPGQDPTHVYIGWVTTQYHLHSHDFKQESVRRAAVLLENEYEQTIQSVTREACYVVRADELFNEVSQDTSGKGASQGMFVGCFVDTATGIIRFTCEGKETTHRWQMEPETKLFPAIFVEATSKEILQIELGRTPTTLPLSAAVLPTSDKHVNPQFPPRLKVQCLKPHQWARVPNVALQIHALKLSDLRGWSMLCEDAVSMLALHIPEEDRCIDILELIEMEKLLSFHSHTLTLYAALCYQSNYRAAHSLCQHVDQKQLLYAIKSEYMSGPLRLGFCDLLIALHLESHAATMEACKNEFIIPLGPELKELYSDHEMCHSLRSLQVHSVRPSLKMTEIAPPTPNVQPQVVAPAISSEPIPVIDQLYSPKFPLEVVREFVMGAIQEAVDINQVHNRDPIGGSNENLFLPLIKLTDRLLLVGVLTDDDVQKLLVMIDPETWDYTFNKEGKDEHRKGLLTMKMAEGAKLQMCYLLHHLCDMQLRHRTESIIAFSHDFVGDLQTDQLRRYIEIKQSDLPSAVAAKKTREFRCPPREQMNAILNFKNLEEDEDNATCGGDLREKLNEFHEQLMQKVSLNALVEPEAPETDALAEKQGAMKKLYNLINAVKEMEEEGKANEEPEKKTPEEIFRKVLIKTIVSWAEESQIETPRLVREMFGLLVRQYDTVGELIRALEKTYVINAKTKDDVANMWVGLSQIRALLPVQMCQEEEELMRKRLWKLVNNHTFFQHPDLIRVLRVHENVMAVMMNTLGRRAQAQSDSPVNAGEGNEAPVKEKDTSHEMVVACCRFLCYFCRTGRQNQKAMFDHFDFLLENSNILLSRPSLRGSTPLDVAYSSLMENTELALALREHYLEKIAIYLSRCGLQSNSELVEKGYPDLGWDPVEGERFLDFLRFCVWVNGESVEENANLVIRLLIRRPECLGPALRGEGEGLLKAIIEANKMSERISDRRKLQDEAEGQMNMAFNHPLPESDDDEDYIDTGAAILAFYCTLVDLLGRCAPDASVIELGKNESLRARAILRSLVPLEDLQGVLSLKFTLTNPAAGEERPKSDIPSGLIPGHKQSIVMFLERVYGIETQELFYKLLEDAFLPDLRVATMLDRCDGSESDMALSMNRYIGNSILPVLIKHSRFYNEAENYASLLDATLHTVYRLSKNRMLTKGQREAVSDFLVALTTAMQPAMLLKLLRKLTVDVSKLSEYTTVALRLLTLHYERCAKYYGSTSGQGSYGTSSDEEKRLTMLLFSNIFDSLSNMDYEPELFGKALPCLIAIGCALPPDYSLSQNSDDDLYGKPTGGGPDQPQYNPQPIMTISINLNTDLNTIIQKFSEHYHDAWASRKLENGWVFGDQWSDSQKNHPRLKPYNMLNEYEKERYKDPVRESLKALLALGWTVEHSESDLPGSSRGSIRRSSKPEAHSQDSSSPFNYHPHPVDMTNLTLSREMQNMAERLAENAHDIWARKKMEELSTCGGSIHPQLVPYDLLTDKEKKKDRERSQEFLKYLQYQGYKLHKPSKGTGDSELANIQAAIESRFAYSLLLKLINYLDKATVNMKLLKPSSIFSRRSSFKTSSRDIKFFSKVVLPLMEKYFSTHRNYFIAIATATNNIGAASLKEKEMVAALFCKLANLLRNRLTAFGADIRITVRCLQVLVKSIDAKSLVRNCPEFIRTSMLTFFNNAADDLGHTIMNLVDGKYSHLRGTHLKTSTSLQYVHQVILPVLTAMFDHLASCEYGNEFLLDEIQVASYKILLALYTLGTDNTLSHDRKYLKTEFERHKPALGSCLGAFSSTFPVAFLEPHSNKNNPFSLLNRIADHSLEAQDIMSKMDSSMPTLEAVMHEVEQYVESEKSYQEAQHVIDVIMPLLCSYLPFWWNQGPDNVNPTSGNHVTMITADHMNQLLKHVLKLIKKNIGNENAPWMTRIAAYTQQIIINSSEELLKDPFLPLAERVKKRVENMFHKEESLRGFLKSSTDDTSQIESQIQEDWQLLVRDIYSFYPLLIKYVDLQRNHWLKNNIIEAEELYNSVAEIFNIWSKSQYFLKEEQNFISANEIDNMALIMPTASRRSAASVEGQQPQSGGKIKKKKKNRDKKRDKDKEIQASLMVACLKRLLPVGLNLFAGREQELVQHCKDRYLKKLPEYEVVEFARIQLTLPDKLDPADEMSWQHYLYSKLGKKHEHPLEETNEKVTAAEKKGEEKKIEETVERIVAMAKVLFGLHMIDHPQQQSKNVYHSVVSIQRKRVVIACFRQTSLHSLPRHRACNIFAKTYKDLWLQEENTGQEVMIEDLTQSFEDSEKKKKEDEEEEGKPDPLTQLITTFCRGAMTERSGALQEDPLYMSYAEIIAKSCGEEEEEGGEEEENEAEEEGGASIHEQEMEKQKLLFHQARLANRGVAEMVLLHISASKGVPSDMVIKTLELGIAVLRGGNIDIQMRMLNHLKEKKDVGFFTSIAGLMNSCSVLDLDAFERNTKAEGLGVGSEGAAGEKNMHDAEFTCALFRFIQLTCEGHNLEWQNYLRTQAGNTTTVNVVICTVDYLLRLQESIMDFYWHYSSKELIDPAGKINFFKAIGVASQVFNTLTEVIQGPCTQNQQALAHSRLWDAVGGFLFLFSHMQEKLSKHSSQVDLLKELLNLQKDMITMMLSMLEGNVVNGTIGKQMVDTLVESASNVELILKYFDMFLKVKDLISSPSFMEIDPNADGWVLPKDFRDKMEQQKSYTPEEIDFMIACCEVNHDGKIDYIGFCDRFHEPAKEIGFNLAVLLTNLSEHMPNEPRLARFLETASSVLNYFEPFLGRIEILGSSKKIERVYFEIKESNIEQWEKPQIKESKRAFFYSIVTEGGDKEKLEAFVNFCEDAIFEMTHASEIMATDEKSGSTRREASYSSYISEEDEEKANRDPIRKTIQATKDGLKQLAFLFSPTNIKHQIGVMQTKSIPELIVGFFKLIFYAFYYTGYGFYAILRYFFNILMNLMRGPAVEEEEMPLIPEIESLPTLALPPLPDERSSTPPMETTKEEGGTEAASLSKKEDGSAEGSSPEEQGESTDSEVHIEPPMTLQDLLGGEAAKAAEKERSEAQKVQEAAMASIESENRKQSQNTTEPAAVNQIDFSQYAHKAVSFLARNFYTLKYVALVLAFCINFMLLFYRVTTFGEETEGSGDSDLGSIDGSGGSGSGAGIDLGSAEGSGGEEEEDPLELVQVDEVYIEHVMRCAAALHSLVSLCMLIAYYHLKVPLAIFKREKEIARRLEFDGLFIAEQPEDDDIKSHWDKLVISSKSFPVNYWDKFVKKKVRQKYSETYDFDSISNLLGMEKTAFGTQEVSESGGLIHFILNIDWRYQVWKAGVTITDNSFLYSLWYFTFSILGNFNNFFFAAHLLDVAVGFKTLRTILQSVTHNGKQLVLTVMLLTIIVYIYTVIAFNFFRKFYIQEEEDEVDKKCHDMLTCFVFHLYKGVRAGGGIGDEIGDPDGDDYEVYRIIFDITFFFFVIVILLAIIQGLIIDAFGELRDQLESVKEDMESNCFICGIGKDYFDKVPHGFDTHVAQEHNLANYMFFLMHLINKPDTEYTGQETYVWNMYQQRCWDFFPVGDCFRKQYEDELGGSQ</sequence>